<organism evidence="4 5">
    <name type="scientific">Canavalia gladiata</name>
    <name type="common">Sword bean</name>
    <name type="synonym">Dolichos gladiatus</name>
    <dbReference type="NCBI Taxonomy" id="3824"/>
    <lineage>
        <taxon>Eukaryota</taxon>
        <taxon>Viridiplantae</taxon>
        <taxon>Streptophyta</taxon>
        <taxon>Embryophyta</taxon>
        <taxon>Tracheophyta</taxon>
        <taxon>Spermatophyta</taxon>
        <taxon>Magnoliopsida</taxon>
        <taxon>eudicotyledons</taxon>
        <taxon>Gunneridae</taxon>
        <taxon>Pentapetalae</taxon>
        <taxon>rosids</taxon>
        <taxon>fabids</taxon>
        <taxon>Fabales</taxon>
        <taxon>Fabaceae</taxon>
        <taxon>Papilionoideae</taxon>
        <taxon>50 kb inversion clade</taxon>
        <taxon>NPAAA clade</taxon>
        <taxon>indigoferoid/millettioid clade</taxon>
        <taxon>Phaseoleae</taxon>
        <taxon>Canavalia</taxon>
    </lineage>
</organism>
<dbReference type="AlphaFoldDB" id="A0AAN9Q392"/>
<dbReference type="PANTHER" id="PTHR43281">
    <property type="entry name" value="FARNESYL DIPHOSPHATE SYNTHASE"/>
    <property type="match status" value="1"/>
</dbReference>
<accession>A0AAN9Q392</accession>
<proteinExistence type="predicted"/>
<keyword evidence="5" id="KW-1185">Reference proteome</keyword>
<evidence type="ECO:0000313" key="4">
    <source>
        <dbReference type="EMBL" id="KAK7320372.1"/>
    </source>
</evidence>
<reference evidence="4 5" key="1">
    <citation type="submission" date="2024-01" db="EMBL/GenBank/DDBJ databases">
        <title>The genomes of 5 underutilized Papilionoideae crops provide insights into root nodulation and disease resistanc.</title>
        <authorList>
            <person name="Jiang F."/>
        </authorList>
    </citation>
    <scope>NUCLEOTIDE SEQUENCE [LARGE SCALE GENOMIC DNA]</scope>
    <source>
        <strain evidence="4">LVBAO_FW01</strain>
        <tissue evidence="4">Leaves</tissue>
    </source>
</reference>
<name>A0AAN9Q392_CANGL</name>
<dbReference type="GO" id="GO:0004659">
    <property type="term" value="F:prenyltransferase activity"/>
    <property type="evidence" value="ECO:0007669"/>
    <property type="project" value="TreeGrafter"/>
</dbReference>
<dbReference type="EMBL" id="JAYMYQ010000007">
    <property type="protein sequence ID" value="KAK7320372.1"/>
    <property type="molecule type" value="Genomic_DNA"/>
</dbReference>
<evidence type="ECO:0000256" key="3">
    <source>
        <dbReference type="ARBA" id="ARBA00022842"/>
    </source>
</evidence>
<sequence>MVGTVLLKANFRVPFSCVSSHDRSHLPLKATATAVTITNPHPYWASLQADVEAHLKQAIPIKEPLVVYEPMHHLVFTAPRTTVPALCLAACELVGGQRHQAMAPASAFLLFQAATHTHEHLPLTDRPEPKPEPVVHHACSPNIELLTGDGIIPFAFELLARSDDPAQGNSERILRVIIEISRAVGSEGLITAQYMKAMKAFQSDGKKLHHVESIKHVAVKNEGGLHACGAACGAVMGGGSEDEIERLRNYGFYVGMMRSMLQRGFKEEVEELRNLALNELQFFKDRDIDAISSFINFYVQ</sequence>
<protein>
    <submittedName>
        <fullName evidence="4">Uncharacterized protein</fullName>
    </submittedName>
</protein>
<keyword evidence="2" id="KW-0479">Metal-binding</keyword>
<dbReference type="Gene3D" id="1.10.600.10">
    <property type="entry name" value="Farnesyl Diphosphate Synthase"/>
    <property type="match status" value="1"/>
</dbReference>
<keyword evidence="3" id="KW-0460">Magnesium</keyword>
<evidence type="ECO:0000313" key="5">
    <source>
        <dbReference type="Proteomes" id="UP001367508"/>
    </source>
</evidence>
<dbReference type="Proteomes" id="UP001367508">
    <property type="component" value="Unassembled WGS sequence"/>
</dbReference>
<evidence type="ECO:0000256" key="1">
    <source>
        <dbReference type="ARBA" id="ARBA00001946"/>
    </source>
</evidence>
<dbReference type="PANTHER" id="PTHR43281:SF6">
    <property type="entry name" value="HETERODIMERIC GERANYLGERANYL PYROPHOSPHATE SYNTHASE SMALL SUBUNIT, CHLOROPLASTIC-LIKE"/>
    <property type="match status" value="1"/>
</dbReference>
<dbReference type="SUPFAM" id="SSF48576">
    <property type="entry name" value="Terpenoid synthases"/>
    <property type="match status" value="1"/>
</dbReference>
<comment type="cofactor">
    <cofactor evidence="1">
        <name>Mg(2+)</name>
        <dbReference type="ChEBI" id="CHEBI:18420"/>
    </cofactor>
</comment>
<dbReference type="InterPro" id="IPR008949">
    <property type="entry name" value="Isoprenoid_synthase_dom_sf"/>
</dbReference>
<comment type="caution">
    <text evidence="4">The sequence shown here is derived from an EMBL/GenBank/DDBJ whole genome shotgun (WGS) entry which is preliminary data.</text>
</comment>
<evidence type="ECO:0000256" key="2">
    <source>
        <dbReference type="ARBA" id="ARBA00022723"/>
    </source>
</evidence>
<dbReference type="GO" id="GO:0046872">
    <property type="term" value="F:metal ion binding"/>
    <property type="evidence" value="ECO:0007669"/>
    <property type="project" value="UniProtKB-KW"/>
</dbReference>
<gene>
    <name evidence="4" type="ORF">VNO77_29788</name>
</gene>